<protein>
    <submittedName>
        <fullName evidence="1">Uncharacterized protein</fullName>
    </submittedName>
</protein>
<dbReference type="EMBL" id="LAZR01001290">
    <property type="protein sequence ID" value="KKN47187.1"/>
    <property type="molecule type" value="Genomic_DNA"/>
</dbReference>
<accession>A0A0F9RCH8</accession>
<name>A0A0F9RCH8_9ZZZZ</name>
<dbReference type="AlphaFoldDB" id="A0A0F9RCH8"/>
<reference evidence="1" key="1">
    <citation type="journal article" date="2015" name="Nature">
        <title>Complex archaea that bridge the gap between prokaryotes and eukaryotes.</title>
        <authorList>
            <person name="Spang A."/>
            <person name="Saw J.H."/>
            <person name="Jorgensen S.L."/>
            <person name="Zaremba-Niedzwiedzka K."/>
            <person name="Martijn J."/>
            <person name="Lind A.E."/>
            <person name="van Eijk R."/>
            <person name="Schleper C."/>
            <person name="Guy L."/>
            <person name="Ettema T.J."/>
        </authorList>
    </citation>
    <scope>NUCLEOTIDE SEQUENCE</scope>
</reference>
<organism evidence="1">
    <name type="scientific">marine sediment metagenome</name>
    <dbReference type="NCBI Taxonomy" id="412755"/>
    <lineage>
        <taxon>unclassified sequences</taxon>
        <taxon>metagenomes</taxon>
        <taxon>ecological metagenomes</taxon>
    </lineage>
</organism>
<comment type="caution">
    <text evidence="1">The sequence shown here is derived from an EMBL/GenBank/DDBJ whole genome shotgun (WGS) entry which is preliminary data.</text>
</comment>
<evidence type="ECO:0000313" key="1">
    <source>
        <dbReference type="EMBL" id="KKN47187.1"/>
    </source>
</evidence>
<proteinExistence type="predicted"/>
<sequence length="62" mass="7976">MSEITWRLSHPGEFFWEPIMKWWHRNRQARIERDYWHAEFERLDRWTAEHLDKCSLPSERYK</sequence>
<gene>
    <name evidence="1" type="ORF">LCGC14_0665280</name>
</gene>